<name>A0ABQ7EBI4_BRACR</name>
<reference evidence="1 2" key="1">
    <citation type="journal article" date="2020" name="BMC Genomics">
        <title>Intraspecific diversification of the crop wild relative Brassica cretica Lam. using demographic model selection.</title>
        <authorList>
            <person name="Kioukis A."/>
            <person name="Michalopoulou V.A."/>
            <person name="Briers L."/>
            <person name="Pirintsos S."/>
            <person name="Studholme D.J."/>
            <person name="Pavlidis P."/>
            <person name="Sarris P.F."/>
        </authorList>
    </citation>
    <scope>NUCLEOTIDE SEQUENCE [LARGE SCALE GENOMIC DNA]</scope>
    <source>
        <strain evidence="2">cv. PFS-1207/04</strain>
    </source>
</reference>
<dbReference type="EMBL" id="QGKV02000299">
    <property type="protein sequence ID" value="KAF3594422.1"/>
    <property type="molecule type" value="Genomic_DNA"/>
</dbReference>
<evidence type="ECO:0000313" key="2">
    <source>
        <dbReference type="Proteomes" id="UP000266723"/>
    </source>
</evidence>
<protein>
    <submittedName>
        <fullName evidence="1">Uncharacterized protein</fullName>
    </submittedName>
</protein>
<sequence>MNSVSCLPKNFDESYHSILVFQHCLKHGCEICPECSSAASVELTETRANATIQERITAIGGYMEIMEKGVFGLKSGGRSLGSPMLQLIAIIYGELAVKGKLQKHIWRINLQFILLKARNMLVFYIPCSINQFSWYCGYS</sequence>
<comment type="caution">
    <text evidence="1">The sequence shown here is derived from an EMBL/GenBank/DDBJ whole genome shotgun (WGS) entry which is preliminary data.</text>
</comment>
<keyword evidence="2" id="KW-1185">Reference proteome</keyword>
<dbReference type="Proteomes" id="UP000266723">
    <property type="component" value="Unassembled WGS sequence"/>
</dbReference>
<gene>
    <name evidence="1" type="ORF">DY000_02020162</name>
</gene>
<organism evidence="1 2">
    <name type="scientific">Brassica cretica</name>
    <name type="common">Mustard</name>
    <dbReference type="NCBI Taxonomy" id="69181"/>
    <lineage>
        <taxon>Eukaryota</taxon>
        <taxon>Viridiplantae</taxon>
        <taxon>Streptophyta</taxon>
        <taxon>Embryophyta</taxon>
        <taxon>Tracheophyta</taxon>
        <taxon>Spermatophyta</taxon>
        <taxon>Magnoliopsida</taxon>
        <taxon>eudicotyledons</taxon>
        <taxon>Gunneridae</taxon>
        <taxon>Pentapetalae</taxon>
        <taxon>rosids</taxon>
        <taxon>malvids</taxon>
        <taxon>Brassicales</taxon>
        <taxon>Brassicaceae</taxon>
        <taxon>Brassiceae</taxon>
        <taxon>Brassica</taxon>
    </lineage>
</organism>
<proteinExistence type="predicted"/>
<accession>A0ABQ7EBI4</accession>
<evidence type="ECO:0000313" key="1">
    <source>
        <dbReference type="EMBL" id="KAF3594422.1"/>
    </source>
</evidence>